<dbReference type="InterPro" id="IPR042197">
    <property type="entry name" value="Apaf_helical"/>
</dbReference>
<dbReference type="Pfam" id="PF00931">
    <property type="entry name" value="NB-ARC"/>
    <property type="match status" value="1"/>
</dbReference>
<name>A0AAW2XCR6_9LAMI</name>
<proteinExistence type="inferred from homology"/>
<evidence type="ECO:0000256" key="4">
    <source>
        <dbReference type="ARBA" id="ARBA00022741"/>
    </source>
</evidence>
<evidence type="ECO:0000256" key="2">
    <source>
        <dbReference type="ARBA" id="ARBA00022614"/>
    </source>
</evidence>
<dbReference type="InterPro" id="IPR027417">
    <property type="entry name" value="P-loop_NTPase"/>
</dbReference>
<feature type="domain" description="NB-ARC" evidence="7">
    <location>
        <begin position="177"/>
        <end position="344"/>
    </location>
</feature>
<dbReference type="SUPFAM" id="SSF52540">
    <property type="entry name" value="P-loop containing nucleoside triphosphate hydrolases"/>
    <property type="match status" value="1"/>
</dbReference>
<comment type="caution">
    <text evidence="9">The sequence shown here is derived from an EMBL/GenBank/DDBJ whole genome shotgun (WGS) entry which is preliminary data.</text>
</comment>
<dbReference type="EMBL" id="JACGWN010000004">
    <property type="protein sequence ID" value="KAL0451777.1"/>
    <property type="molecule type" value="Genomic_DNA"/>
</dbReference>
<reference evidence="9" key="2">
    <citation type="journal article" date="2024" name="Plant">
        <title>Genomic evolution and insights into agronomic trait innovations of Sesamum species.</title>
        <authorList>
            <person name="Miao H."/>
            <person name="Wang L."/>
            <person name="Qu L."/>
            <person name="Liu H."/>
            <person name="Sun Y."/>
            <person name="Le M."/>
            <person name="Wang Q."/>
            <person name="Wei S."/>
            <person name="Zheng Y."/>
            <person name="Lin W."/>
            <person name="Duan Y."/>
            <person name="Cao H."/>
            <person name="Xiong S."/>
            <person name="Wang X."/>
            <person name="Wei L."/>
            <person name="Li C."/>
            <person name="Ma Q."/>
            <person name="Ju M."/>
            <person name="Zhao R."/>
            <person name="Li G."/>
            <person name="Mu C."/>
            <person name="Tian Q."/>
            <person name="Mei H."/>
            <person name="Zhang T."/>
            <person name="Gao T."/>
            <person name="Zhang H."/>
        </authorList>
    </citation>
    <scope>NUCLEOTIDE SEQUENCE</scope>
    <source>
        <strain evidence="9">KEN1</strain>
    </source>
</reference>
<dbReference type="GO" id="GO:0006952">
    <property type="term" value="P:defense response"/>
    <property type="evidence" value="ECO:0007669"/>
    <property type="project" value="UniProtKB-KW"/>
</dbReference>
<dbReference type="GO" id="GO:0043531">
    <property type="term" value="F:ADP binding"/>
    <property type="evidence" value="ECO:0007669"/>
    <property type="project" value="InterPro"/>
</dbReference>
<keyword evidence="6" id="KW-0067">ATP-binding</keyword>
<organism evidence="9">
    <name type="scientific">Sesamum latifolium</name>
    <dbReference type="NCBI Taxonomy" id="2727402"/>
    <lineage>
        <taxon>Eukaryota</taxon>
        <taxon>Viridiplantae</taxon>
        <taxon>Streptophyta</taxon>
        <taxon>Embryophyta</taxon>
        <taxon>Tracheophyta</taxon>
        <taxon>Spermatophyta</taxon>
        <taxon>Magnoliopsida</taxon>
        <taxon>eudicotyledons</taxon>
        <taxon>Gunneridae</taxon>
        <taxon>Pentapetalae</taxon>
        <taxon>asterids</taxon>
        <taxon>lamiids</taxon>
        <taxon>Lamiales</taxon>
        <taxon>Pedaliaceae</taxon>
        <taxon>Sesamum</taxon>
    </lineage>
</organism>
<dbReference type="PANTHER" id="PTHR36766">
    <property type="entry name" value="PLANT BROAD-SPECTRUM MILDEW RESISTANCE PROTEIN RPW8"/>
    <property type="match status" value="1"/>
</dbReference>
<dbReference type="FunFam" id="3.40.50.300:FF:001091">
    <property type="entry name" value="Probable disease resistance protein At1g61300"/>
    <property type="match status" value="1"/>
</dbReference>
<evidence type="ECO:0000259" key="8">
    <source>
        <dbReference type="Pfam" id="PF18052"/>
    </source>
</evidence>
<dbReference type="InterPro" id="IPR041118">
    <property type="entry name" value="Rx_N"/>
</dbReference>
<evidence type="ECO:0000313" key="9">
    <source>
        <dbReference type="EMBL" id="KAL0451777.1"/>
    </source>
</evidence>
<feature type="domain" description="Disease resistance N-terminal" evidence="8">
    <location>
        <begin position="7"/>
        <end position="97"/>
    </location>
</feature>
<accession>A0AAW2XCR6</accession>
<comment type="similarity">
    <text evidence="1">Belongs to the disease resistance NB-LRR family.</text>
</comment>
<evidence type="ECO:0000256" key="1">
    <source>
        <dbReference type="ARBA" id="ARBA00008894"/>
    </source>
</evidence>
<dbReference type="InterPro" id="IPR002182">
    <property type="entry name" value="NB-ARC"/>
</dbReference>
<dbReference type="Gene3D" id="1.20.5.4130">
    <property type="match status" value="1"/>
</dbReference>
<evidence type="ECO:0000256" key="6">
    <source>
        <dbReference type="ARBA" id="ARBA00022840"/>
    </source>
</evidence>
<sequence>MDVGEIFLSSFISGLLDKLTSGELLKFLGESIDGLLKKWSGKLTMLQAVLTDAETKQNSLTAVKLWLNDLQDLAYDLDDIVDALATEALRRKLIAQASTSNVWNLFSNHINSRVGAFVFDYRIAHRIEELTQKLDDLTRQRSDLPLFEGTRKRPLLAGERLPTTSLVNESRIFGRRQEKEEVVQMLLGEPNDDLVSVVPIVGMGGIGKTTVAQLVYNDDRVKNYFDLRAWACVSDDFDIFRLTKTIFEQVTSQGCDFKDLDMLQVKLKEKLSKRKFLLVLDDVWIDDSDHWEILCLPFLSGYFGSKILVTTRNESVASIVSSFPSFRLMELGGDDCLSLLAQHALGARNFNGYSELKEIGKMIVKKCNNLPLAVKTLAGILRSKRSSTEWEDVLYSNIWDIGGDKNRILPALRLSYHHLPLT</sequence>
<reference evidence="9" key="1">
    <citation type="submission" date="2020-06" db="EMBL/GenBank/DDBJ databases">
        <authorList>
            <person name="Li T."/>
            <person name="Hu X."/>
            <person name="Zhang T."/>
            <person name="Song X."/>
            <person name="Zhang H."/>
            <person name="Dai N."/>
            <person name="Sheng W."/>
            <person name="Hou X."/>
            <person name="Wei L."/>
        </authorList>
    </citation>
    <scope>NUCLEOTIDE SEQUENCE</scope>
    <source>
        <strain evidence="9">KEN1</strain>
        <tissue evidence="9">Leaf</tissue>
    </source>
</reference>
<gene>
    <name evidence="9" type="ORF">Slati_1155800</name>
</gene>
<dbReference type="PANTHER" id="PTHR36766:SF51">
    <property type="entry name" value="DISEASE RESISTANCE RPP13-LIKE PROTEIN 1"/>
    <property type="match status" value="1"/>
</dbReference>
<dbReference type="Gene3D" id="3.40.50.300">
    <property type="entry name" value="P-loop containing nucleotide triphosphate hydrolases"/>
    <property type="match status" value="1"/>
</dbReference>
<evidence type="ECO:0000256" key="3">
    <source>
        <dbReference type="ARBA" id="ARBA00022737"/>
    </source>
</evidence>
<keyword evidence="3" id="KW-0677">Repeat</keyword>
<keyword evidence="2" id="KW-0433">Leucine-rich repeat</keyword>
<dbReference type="Pfam" id="PF18052">
    <property type="entry name" value="Rx_N"/>
    <property type="match status" value="1"/>
</dbReference>
<evidence type="ECO:0000256" key="5">
    <source>
        <dbReference type="ARBA" id="ARBA00022821"/>
    </source>
</evidence>
<evidence type="ECO:0000259" key="7">
    <source>
        <dbReference type="Pfam" id="PF00931"/>
    </source>
</evidence>
<dbReference type="PRINTS" id="PR00364">
    <property type="entry name" value="DISEASERSIST"/>
</dbReference>
<dbReference type="AlphaFoldDB" id="A0AAW2XCR6"/>
<dbReference type="GO" id="GO:0005524">
    <property type="term" value="F:ATP binding"/>
    <property type="evidence" value="ECO:0007669"/>
    <property type="project" value="UniProtKB-KW"/>
</dbReference>
<dbReference type="Gene3D" id="1.10.8.430">
    <property type="entry name" value="Helical domain of apoptotic protease-activating factors"/>
    <property type="match status" value="1"/>
</dbReference>
<protein>
    <submittedName>
        <fullName evidence="9">Disease resistance RPP13-like protein 1</fullName>
    </submittedName>
</protein>
<keyword evidence="5" id="KW-0611">Plant defense</keyword>
<keyword evidence="4" id="KW-0547">Nucleotide-binding</keyword>